<dbReference type="InterPro" id="IPR023170">
    <property type="entry name" value="HhH_base_excis_C"/>
</dbReference>
<dbReference type="GO" id="GO:0000701">
    <property type="term" value="F:purine-specific mismatch base pair DNA N-glycosylase activity"/>
    <property type="evidence" value="ECO:0007669"/>
    <property type="project" value="UniProtKB-EC"/>
</dbReference>
<evidence type="ECO:0000313" key="17">
    <source>
        <dbReference type="Proteomes" id="UP000540519"/>
    </source>
</evidence>
<dbReference type="Proteomes" id="UP000540519">
    <property type="component" value="Unassembled WGS sequence"/>
</dbReference>
<organism evidence="16 17">
    <name type="scientific">Zobellia amurskyensis</name>
    <dbReference type="NCBI Taxonomy" id="248905"/>
    <lineage>
        <taxon>Bacteria</taxon>
        <taxon>Pseudomonadati</taxon>
        <taxon>Bacteroidota</taxon>
        <taxon>Flavobacteriia</taxon>
        <taxon>Flavobacteriales</taxon>
        <taxon>Flavobacteriaceae</taxon>
        <taxon>Zobellia</taxon>
    </lineage>
</organism>
<evidence type="ECO:0000256" key="7">
    <source>
        <dbReference type="ARBA" id="ARBA00022723"/>
    </source>
</evidence>
<sequence length="346" mass="40238">MTFSERILIWYEENKRSLPWRGTKDPYKIWLSEIMLQQTRVVQGTPYYLKFINKYPAVYDLASASEEEVLKLWQGLGYYSRARNLHATAKMVVSEYGGNFPDTYKELLQLKGVGDYTASAISSICFDRPEPVVDGNVYRVLARYFGVDLAINSTEGVKYFKKLAREVMNAENICDYNQGIMEFGAIQCTPKNPNCEECPLNKSCVALQTNKVSELPVKLKKTKVRNRYFNYVVFISEANKTILEQRKGKGIWQNLWQFPLIESNESLLDDDFRKRLSAFYYKLEFISVSRFNTEAVVHKLSHQHLYTTFWIIRVKGDLEKGVSFKEVDKYPVPVLIADFLNRFKNS</sequence>
<comment type="similarity">
    <text evidence="3 14">Belongs to the Nth/MutY family.</text>
</comment>
<comment type="cofactor">
    <cofactor evidence="14">
        <name>[4Fe-4S] cluster</name>
        <dbReference type="ChEBI" id="CHEBI:49883"/>
    </cofactor>
    <text evidence="14">Binds 1 [4Fe-4S] cluster.</text>
</comment>
<dbReference type="InterPro" id="IPR003265">
    <property type="entry name" value="HhH-GPD_domain"/>
</dbReference>
<dbReference type="NCBIfam" id="TIGR01084">
    <property type="entry name" value="mutY"/>
    <property type="match status" value="1"/>
</dbReference>
<dbReference type="EC" id="3.2.2.31" evidence="4 14"/>
<proteinExistence type="inferred from homology"/>
<gene>
    <name evidence="16" type="primary">mutY</name>
    <name evidence="16" type="ORF">D9O36_11780</name>
</gene>
<evidence type="ECO:0000259" key="15">
    <source>
        <dbReference type="SMART" id="SM00478"/>
    </source>
</evidence>
<evidence type="ECO:0000256" key="9">
    <source>
        <dbReference type="ARBA" id="ARBA00022801"/>
    </source>
</evidence>
<dbReference type="Gene3D" id="3.90.79.10">
    <property type="entry name" value="Nucleoside Triphosphate Pyrophosphohydrolase"/>
    <property type="match status" value="1"/>
</dbReference>
<dbReference type="SMART" id="SM00478">
    <property type="entry name" value="ENDO3c"/>
    <property type="match status" value="1"/>
</dbReference>
<evidence type="ECO:0000256" key="3">
    <source>
        <dbReference type="ARBA" id="ARBA00008343"/>
    </source>
</evidence>
<dbReference type="PANTHER" id="PTHR42944:SF1">
    <property type="entry name" value="ADENINE DNA GLYCOSYLASE"/>
    <property type="match status" value="1"/>
</dbReference>
<evidence type="ECO:0000256" key="6">
    <source>
        <dbReference type="ARBA" id="ARBA00022485"/>
    </source>
</evidence>
<keyword evidence="7" id="KW-0479">Metal-binding</keyword>
<evidence type="ECO:0000256" key="5">
    <source>
        <dbReference type="ARBA" id="ARBA00022023"/>
    </source>
</evidence>
<dbReference type="CDD" id="cd03431">
    <property type="entry name" value="NUDIX_DNA_Glycosylase_C-MutY"/>
    <property type="match status" value="1"/>
</dbReference>
<evidence type="ECO:0000256" key="2">
    <source>
        <dbReference type="ARBA" id="ARBA00002933"/>
    </source>
</evidence>
<reference evidence="16 17" key="1">
    <citation type="journal article" date="2019" name="Mar. Drugs">
        <title>Comparative Genomics and CAZyme Genome Repertoires of Marine Zobellia amurskyensis KMM 3526(T) and Zobellia laminariae KMM 3676(T).</title>
        <authorList>
            <person name="Chernysheva N."/>
            <person name="Bystritskaya E."/>
            <person name="Stenkova A."/>
            <person name="Golovkin I."/>
            <person name="Nedashkovskaya O."/>
            <person name="Isaeva M."/>
        </authorList>
    </citation>
    <scope>NUCLEOTIDE SEQUENCE [LARGE SCALE GENOMIC DNA]</scope>
    <source>
        <strain evidence="16 17">KMM 3526</strain>
    </source>
</reference>
<dbReference type="InterPro" id="IPR005760">
    <property type="entry name" value="A/G_AdeGlyc_MutY"/>
</dbReference>
<evidence type="ECO:0000256" key="4">
    <source>
        <dbReference type="ARBA" id="ARBA00012045"/>
    </source>
</evidence>
<dbReference type="SUPFAM" id="SSF48150">
    <property type="entry name" value="DNA-glycosylase"/>
    <property type="match status" value="1"/>
</dbReference>
<dbReference type="Pfam" id="PF00730">
    <property type="entry name" value="HhH-GPD"/>
    <property type="match status" value="1"/>
</dbReference>
<keyword evidence="6" id="KW-0004">4Fe-4S</keyword>
<evidence type="ECO:0000313" key="16">
    <source>
        <dbReference type="EMBL" id="MUH36522.1"/>
    </source>
</evidence>
<dbReference type="EMBL" id="RCNR01000020">
    <property type="protein sequence ID" value="MUH36522.1"/>
    <property type="molecule type" value="Genomic_DNA"/>
</dbReference>
<dbReference type="FunFam" id="1.10.340.30:FF:000002">
    <property type="entry name" value="Adenine DNA glycosylase"/>
    <property type="match status" value="1"/>
</dbReference>
<protein>
    <recommendedName>
        <fullName evidence="5 14">Adenine DNA glycosylase</fullName>
        <ecNumber evidence="4 14">3.2.2.31</ecNumber>
    </recommendedName>
</protein>
<dbReference type="InterPro" id="IPR003651">
    <property type="entry name" value="Endonuclease3_FeS-loop_motif"/>
</dbReference>
<evidence type="ECO:0000256" key="10">
    <source>
        <dbReference type="ARBA" id="ARBA00023004"/>
    </source>
</evidence>
<dbReference type="Gene3D" id="1.10.340.30">
    <property type="entry name" value="Hypothetical protein, domain 2"/>
    <property type="match status" value="1"/>
</dbReference>
<evidence type="ECO:0000256" key="12">
    <source>
        <dbReference type="ARBA" id="ARBA00023204"/>
    </source>
</evidence>
<comment type="catalytic activity">
    <reaction evidence="1 14">
        <text>Hydrolyzes free adenine bases from 7,8-dihydro-8-oxoguanine:adenine mismatched double-stranded DNA, leaving an apurinic site.</text>
        <dbReference type="EC" id="3.2.2.31"/>
    </reaction>
</comment>
<dbReference type="InterPro" id="IPR000445">
    <property type="entry name" value="HhH_motif"/>
</dbReference>
<comment type="caution">
    <text evidence="16">The sequence shown here is derived from an EMBL/GenBank/DDBJ whole genome shotgun (WGS) entry which is preliminary data.</text>
</comment>
<keyword evidence="9" id="KW-0378">Hydrolase</keyword>
<dbReference type="Gene3D" id="1.10.1670.10">
    <property type="entry name" value="Helix-hairpin-Helix base-excision DNA repair enzymes (C-terminal)"/>
    <property type="match status" value="1"/>
</dbReference>
<dbReference type="InterPro" id="IPR011257">
    <property type="entry name" value="DNA_glycosylase"/>
</dbReference>
<dbReference type="GO" id="GO:0046872">
    <property type="term" value="F:metal ion binding"/>
    <property type="evidence" value="ECO:0007669"/>
    <property type="project" value="UniProtKB-UniRule"/>
</dbReference>
<dbReference type="GO" id="GO:0034039">
    <property type="term" value="F:8-oxo-7,8-dihydroguanine DNA N-glycosylase activity"/>
    <property type="evidence" value="ECO:0007669"/>
    <property type="project" value="TreeGrafter"/>
</dbReference>
<name>A0A7X2ZUA1_9FLAO</name>
<dbReference type="AlphaFoldDB" id="A0A7X2ZUA1"/>
<dbReference type="SMART" id="SM00525">
    <property type="entry name" value="FES"/>
    <property type="match status" value="1"/>
</dbReference>
<dbReference type="RefSeq" id="WP_155600067.1">
    <property type="nucleotide sequence ID" value="NZ_RCNR01000020.1"/>
</dbReference>
<keyword evidence="10 14" id="KW-0408">Iron</keyword>
<accession>A0A7X2ZUA1</accession>
<keyword evidence="13 14" id="KW-0326">Glycosidase</keyword>
<dbReference type="Pfam" id="PF10576">
    <property type="entry name" value="EndIII_4Fe-2S"/>
    <property type="match status" value="1"/>
</dbReference>
<feature type="domain" description="HhH-GPD" evidence="15">
    <location>
        <begin position="35"/>
        <end position="186"/>
    </location>
</feature>
<dbReference type="GO" id="GO:0032357">
    <property type="term" value="F:oxidized purine DNA binding"/>
    <property type="evidence" value="ECO:0007669"/>
    <property type="project" value="TreeGrafter"/>
</dbReference>
<evidence type="ECO:0000256" key="8">
    <source>
        <dbReference type="ARBA" id="ARBA00022763"/>
    </source>
</evidence>
<dbReference type="GO" id="GO:0051539">
    <property type="term" value="F:4 iron, 4 sulfur cluster binding"/>
    <property type="evidence" value="ECO:0007669"/>
    <property type="project" value="UniProtKB-UniRule"/>
</dbReference>
<dbReference type="PANTHER" id="PTHR42944">
    <property type="entry name" value="ADENINE DNA GLYCOSYLASE"/>
    <property type="match status" value="1"/>
</dbReference>
<dbReference type="GO" id="GO:0035485">
    <property type="term" value="F:adenine/guanine mispair binding"/>
    <property type="evidence" value="ECO:0007669"/>
    <property type="project" value="TreeGrafter"/>
</dbReference>
<keyword evidence="17" id="KW-1185">Reference proteome</keyword>
<keyword evidence="12" id="KW-0234">DNA repair</keyword>
<evidence type="ECO:0000256" key="1">
    <source>
        <dbReference type="ARBA" id="ARBA00000843"/>
    </source>
</evidence>
<dbReference type="OrthoDB" id="9802365at2"/>
<dbReference type="Pfam" id="PF00633">
    <property type="entry name" value="HHH"/>
    <property type="match status" value="1"/>
</dbReference>
<evidence type="ECO:0000256" key="13">
    <source>
        <dbReference type="ARBA" id="ARBA00023295"/>
    </source>
</evidence>
<dbReference type="SUPFAM" id="SSF55811">
    <property type="entry name" value="Nudix"/>
    <property type="match status" value="1"/>
</dbReference>
<comment type="function">
    <text evidence="2">Adenine glycosylase active on G-A mispairs. MutY also corrects error-prone DNA synthesis past GO lesions which are due to the oxidatively damaged form of guanine: 7,8-dihydro-8-oxoguanine (8-oxo-dGTP).</text>
</comment>
<dbReference type="CDD" id="cd00056">
    <property type="entry name" value="ENDO3c"/>
    <property type="match status" value="1"/>
</dbReference>
<dbReference type="InterPro" id="IPR015797">
    <property type="entry name" value="NUDIX_hydrolase-like_dom_sf"/>
</dbReference>
<dbReference type="GO" id="GO:0006284">
    <property type="term" value="P:base-excision repair"/>
    <property type="evidence" value="ECO:0007669"/>
    <property type="project" value="UniProtKB-UniRule"/>
</dbReference>
<keyword evidence="11" id="KW-0411">Iron-sulfur</keyword>
<dbReference type="InterPro" id="IPR029119">
    <property type="entry name" value="MutY_C"/>
</dbReference>
<keyword evidence="8 14" id="KW-0227">DNA damage</keyword>
<evidence type="ECO:0000256" key="14">
    <source>
        <dbReference type="RuleBase" id="RU365096"/>
    </source>
</evidence>
<dbReference type="InterPro" id="IPR044298">
    <property type="entry name" value="MIG/MutY"/>
</dbReference>
<evidence type="ECO:0000256" key="11">
    <source>
        <dbReference type="ARBA" id="ARBA00023014"/>
    </source>
</evidence>
<dbReference type="GO" id="GO:0006298">
    <property type="term" value="P:mismatch repair"/>
    <property type="evidence" value="ECO:0007669"/>
    <property type="project" value="TreeGrafter"/>
</dbReference>
<dbReference type="Pfam" id="PF14815">
    <property type="entry name" value="NUDIX_4"/>
    <property type="match status" value="1"/>
</dbReference>